<sequence>MKLSLSVTYLLSLFLLFAQVSWARVKLVALPEREATVVRLDNPRATLLEEERLLTLQKGINQVNFSWQGVEIVPDSVRLTVLDPPDSVTVLNVSYPPNEQALIWQVVSPNGQPVRVRMSYLLKQIDRLIAYNALVNKEESALDLTAFVVLRNFSGENLPLTRFQLDQGETLENEILQGETKRISFFTANQLPIKKYFTFDAEQLPWNPKQVSDNISIPVHYELENIAENGLGKQALWDGKIRLYAEDGHGSHLFLGEDNAQFTPVGQTLKLRLGDSHDIVITQRKISENRVNERRDKQRTKVILYDLEAAMQVDMENFKDQPAWVRLKELMPEEWEMKTSSHPYKRERNQEIIFDITVPAKEKVTVTYNYIQRNMRP</sequence>
<dbReference type="KEGG" id="tig:THII_1869"/>
<name>A0A090BV35_9GAMM</name>
<dbReference type="HOGENOM" id="CLU_732916_0_0_6"/>
<evidence type="ECO:0000313" key="2">
    <source>
        <dbReference type="Proteomes" id="UP000031623"/>
    </source>
</evidence>
<dbReference type="Proteomes" id="UP000031623">
    <property type="component" value="Chromosome"/>
</dbReference>
<protein>
    <recommendedName>
        <fullName evidence="3">DUF4139 domain-containing protein</fullName>
    </recommendedName>
</protein>
<reference evidence="1 2" key="1">
    <citation type="journal article" date="2014" name="ISME J.">
        <title>Ecophysiology of Thioploca ingrica as revealed by the complete genome sequence supplemented with proteomic evidence.</title>
        <authorList>
            <person name="Kojima H."/>
            <person name="Ogura Y."/>
            <person name="Yamamoto N."/>
            <person name="Togashi T."/>
            <person name="Mori H."/>
            <person name="Watanabe T."/>
            <person name="Nemoto F."/>
            <person name="Kurokawa K."/>
            <person name="Hayashi T."/>
            <person name="Fukui M."/>
        </authorList>
    </citation>
    <scope>NUCLEOTIDE SEQUENCE [LARGE SCALE GENOMIC DNA]</scope>
</reference>
<keyword evidence="2" id="KW-1185">Reference proteome</keyword>
<dbReference type="PANTHER" id="PTHR38075:SF1">
    <property type="entry name" value="DUF4139 DOMAIN-CONTAINING PROTEIN"/>
    <property type="match status" value="1"/>
</dbReference>
<accession>A0A090BV35</accession>
<dbReference type="AlphaFoldDB" id="A0A090BV35"/>
<organism evidence="1 2">
    <name type="scientific">Thioploca ingrica</name>
    <dbReference type="NCBI Taxonomy" id="40754"/>
    <lineage>
        <taxon>Bacteria</taxon>
        <taxon>Pseudomonadati</taxon>
        <taxon>Pseudomonadota</taxon>
        <taxon>Gammaproteobacteria</taxon>
        <taxon>Thiotrichales</taxon>
        <taxon>Thiotrichaceae</taxon>
        <taxon>Thioploca</taxon>
    </lineage>
</organism>
<dbReference type="EMBL" id="AP014633">
    <property type="protein sequence ID" value="BAP56166.1"/>
    <property type="molecule type" value="Genomic_DNA"/>
</dbReference>
<dbReference type="STRING" id="40754.THII_1869"/>
<dbReference type="PANTHER" id="PTHR38075">
    <property type="entry name" value="DUF4139 DOMAIN-CONTAINING PROTEIN"/>
    <property type="match status" value="1"/>
</dbReference>
<proteinExistence type="predicted"/>
<dbReference type="OrthoDB" id="5621732at2"/>
<evidence type="ECO:0000313" key="1">
    <source>
        <dbReference type="EMBL" id="BAP56166.1"/>
    </source>
</evidence>
<gene>
    <name evidence="1" type="ORF">THII_1869</name>
</gene>
<evidence type="ECO:0008006" key="3">
    <source>
        <dbReference type="Google" id="ProtNLM"/>
    </source>
</evidence>